<accession>A0A101V2U9</accession>
<proteinExistence type="predicted"/>
<evidence type="ECO:0000313" key="1">
    <source>
        <dbReference type="EMBL" id="KUO21483.1"/>
    </source>
</evidence>
<gene>
    <name evidence="1" type="ORF">AQJ91_09110</name>
</gene>
<organism evidence="1 2">
    <name type="scientific">Streptomyces dysideae</name>
    <dbReference type="NCBI Taxonomy" id="909626"/>
    <lineage>
        <taxon>Bacteria</taxon>
        <taxon>Bacillati</taxon>
        <taxon>Actinomycetota</taxon>
        <taxon>Actinomycetes</taxon>
        <taxon>Kitasatosporales</taxon>
        <taxon>Streptomycetaceae</taxon>
        <taxon>Streptomyces</taxon>
    </lineage>
</organism>
<keyword evidence="2" id="KW-1185">Reference proteome</keyword>
<evidence type="ECO:0000313" key="2">
    <source>
        <dbReference type="Proteomes" id="UP000053260"/>
    </source>
</evidence>
<comment type="caution">
    <text evidence="1">The sequence shown here is derived from an EMBL/GenBank/DDBJ whole genome shotgun (WGS) entry which is preliminary data.</text>
</comment>
<reference evidence="1 2" key="1">
    <citation type="submission" date="2015-10" db="EMBL/GenBank/DDBJ databases">
        <title>Draft genome sequence of Streptomyces sp. RV15, isolated from a marine sponge.</title>
        <authorList>
            <person name="Ruckert C."/>
            <person name="Abdelmohsen U.R."/>
            <person name="Winkler A."/>
            <person name="Hentschel U."/>
            <person name="Kalinowski J."/>
            <person name="Kampfer P."/>
            <person name="Glaeser S."/>
        </authorList>
    </citation>
    <scope>NUCLEOTIDE SEQUENCE [LARGE SCALE GENOMIC DNA]</scope>
    <source>
        <strain evidence="1 2">RV15</strain>
    </source>
</reference>
<protein>
    <recommendedName>
        <fullName evidence="3">Transposase IS701-like DDE domain-containing protein</fullName>
    </recommendedName>
</protein>
<name>A0A101V2U9_9ACTN</name>
<dbReference type="Proteomes" id="UP000053260">
    <property type="component" value="Unassembled WGS sequence"/>
</dbReference>
<dbReference type="EMBL" id="LMXB01000024">
    <property type="protein sequence ID" value="KUO21483.1"/>
    <property type="molecule type" value="Genomic_DNA"/>
</dbReference>
<evidence type="ECO:0008006" key="3">
    <source>
        <dbReference type="Google" id="ProtNLM"/>
    </source>
</evidence>
<dbReference type="AlphaFoldDB" id="A0A101V2U9"/>
<dbReference type="STRING" id="909626.AQJ91_09110"/>
<sequence>MSLPVDVPAGEALSALSRLRVEFYECLYARQDTLFELTDAVLCADRPVKTLVELCLAVEHQRGARCPVCRVGPGLAGAAAIEDAGRLRDALGTALPTRLRRTLADLPLPRAADGRIVLAVDVSN</sequence>